<dbReference type="Pfam" id="PF00646">
    <property type="entry name" value="F-box"/>
    <property type="match status" value="1"/>
</dbReference>
<proteinExistence type="predicted"/>
<dbReference type="OrthoDB" id="2751409at2759"/>
<name>A0A0D0BIR1_9AGAR</name>
<organism evidence="2 3">
    <name type="scientific">Collybiopsis luxurians FD-317 M1</name>
    <dbReference type="NCBI Taxonomy" id="944289"/>
    <lineage>
        <taxon>Eukaryota</taxon>
        <taxon>Fungi</taxon>
        <taxon>Dikarya</taxon>
        <taxon>Basidiomycota</taxon>
        <taxon>Agaricomycotina</taxon>
        <taxon>Agaricomycetes</taxon>
        <taxon>Agaricomycetidae</taxon>
        <taxon>Agaricales</taxon>
        <taxon>Marasmiineae</taxon>
        <taxon>Omphalotaceae</taxon>
        <taxon>Collybiopsis</taxon>
        <taxon>Collybiopsis luxurians</taxon>
    </lineage>
</organism>
<dbReference type="Proteomes" id="UP000053593">
    <property type="component" value="Unassembled WGS sequence"/>
</dbReference>
<feature type="domain" description="F-box" evidence="1">
    <location>
        <begin position="1"/>
        <end position="49"/>
    </location>
</feature>
<accession>A0A0D0BIR1</accession>
<dbReference type="EMBL" id="KN834814">
    <property type="protein sequence ID" value="KIK54671.1"/>
    <property type="molecule type" value="Genomic_DNA"/>
</dbReference>
<dbReference type="SMART" id="SM00256">
    <property type="entry name" value="FBOX"/>
    <property type="match status" value="1"/>
</dbReference>
<evidence type="ECO:0000313" key="2">
    <source>
        <dbReference type="EMBL" id="KIK54671.1"/>
    </source>
</evidence>
<gene>
    <name evidence="2" type="ORF">GYMLUDRAFT_898732</name>
</gene>
<evidence type="ECO:0000259" key="1">
    <source>
        <dbReference type="PROSITE" id="PS50181"/>
    </source>
</evidence>
<evidence type="ECO:0000313" key="3">
    <source>
        <dbReference type="Proteomes" id="UP000053593"/>
    </source>
</evidence>
<dbReference type="InterPro" id="IPR036047">
    <property type="entry name" value="F-box-like_dom_sf"/>
</dbReference>
<keyword evidence="3" id="KW-1185">Reference proteome</keyword>
<dbReference type="CDD" id="cd09917">
    <property type="entry name" value="F-box_SF"/>
    <property type="match status" value="1"/>
</dbReference>
<dbReference type="Gene3D" id="1.20.1280.50">
    <property type="match status" value="1"/>
</dbReference>
<dbReference type="SUPFAM" id="SSF81383">
    <property type="entry name" value="F-box domain"/>
    <property type="match status" value="1"/>
</dbReference>
<dbReference type="HOGENOM" id="CLU_1428152_0_0_1"/>
<reference evidence="2 3" key="1">
    <citation type="submission" date="2014-04" db="EMBL/GenBank/DDBJ databases">
        <title>Evolutionary Origins and Diversification of the Mycorrhizal Mutualists.</title>
        <authorList>
            <consortium name="DOE Joint Genome Institute"/>
            <consortium name="Mycorrhizal Genomics Consortium"/>
            <person name="Kohler A."/>
            <person name="Kuo A."/>
            <person name="Nagy L.G."/>
            <person name="Floudas D."/>
            <person name="Copeland A."/>
            <person name="Barry K.W."/>
            <person name="Cichocki N."/>
            <person name="Veneault-Fourrey C."/>
            <person name="LaButti K."/>
            <person name="Lindquist E.A."/>
            <person name="Lipzen A."/>
            <person name="Lundell T."/>
            <person name="Morin E."/>
            <person name="Murat C."/>
            <person name="Riley R."/>
            <person name="Ohm R."/>
            <person name="Sun H."/>
            <person name="Tunlid A."/>
            <person name="Henrissat B."/>
            <person name="Grigoriev I.V."/>
            <person name="Hibbett D.S."/>
            <person name="Martin F."/>
        </authorList>
    </citation>
    <scope>NUCLEOTIDE SEQUENCE [LARGE SCALE GENOMIC DNA]</scope>
    <source>
        <strain evidence="2 3">FD-317 M1</strain>
    </source>
</reference>
<dbReference type="PROSITE" id="PS50181">
    <property type="entry name" value="FBOX"/>
    <property type="match status" value="1"/>
</dbReference>
<dbReference type="AlphaFoldDB" id="A0A0D0BIR1"/>
<sequence length="190" mass="21092">MGSLSHLPNELVAHLLTFCSFKDVLSCQATCRFLREIIAASCNLQYRTELGIAGLEDNPQCNLSIPDRLSLLRSRERAWALFKPNFTTEIPVQHTSVVVYELSGGSYMLSGMARNSINHLRLPSTPNQAIPHWSHIPVTDELLDFGLAATEHDLTAVLTTLGSLISSILSFFLTRCVHTETPMGVIRRSK</sequence>
<protein>
    <recommendedName>
        <fullName evidence="1">F-box domain-containing protein</fullName>
    </recommendedName>
</protein>
<dbReference type="InterPro" id="IPR001810">
    <property type="entry name" value="F-box_dom"/>
</dbReference>